<dbReference type="EMBL" id="JAPDOD010000013">
    <property type="protein sequence ID" value="MDA0161569.1"/>
    <property type="molecule type" value="Genomic_DNA"/>
</dbReference>
<dbReference type="Proteomes" id="UP001149140">
    <property type="component" value="Unassembled WGS sequence"/>
</dbReference>
<feature type="region of interest" description="Disordered" evidence="2">
    <location>
        <begin position="1"/>
        <end position="33"/>
    </location>
</feature>
<gene>
    <name evidence="4" type="ORF">OM076_14930</name>
</gene>
<proteinExistence type="inferred from homology"/>
<dbReference type="AlphaFoldDB" id="A0A9X3MRZ6"/>
<evidence type="ECO:0000256" key="1">
    <source>
        <dbReference type="ARBA" id="ARBA00009129"/>
    </source>
</evidence>
<keyword evidence="5" id="KW-1185">Reference proteome</keyword>
<feature type="domain" description="CsbD-like" evidence="3">
    <location>
        <begin position="3"/>
        <end position="52"/>
    </location>
</feature>
<dbReference type="InterPro" id="IPR008462">
    <property type="entry name" value="CsbD"/>
</dbReference>
<comment type="similarity">
    <text evidence="1">Belongs to the UPF0337 (CsbD) family.</text>
</comment>
<dbReference type="SUPFAM" id="SSF69047">
    <property type="entry name" value="Hypothetical protein YjbJ"/>
    <property type="match status" value="1"/>
</dbReference>
<evidence type="ECO:0000313" key="4">
    <source>
        <dbReference type="EMBL" id="MDA0161569.1"/>
    </source>
</evidence>
<dbReference type="Pfam" id="PF05532">
    <property type="entry name" value="CsbD"/>
    <property type="match status" value="1"/>
</dbReference>
<dbReference type="InterPro" id="IPR036629">
    <property type="entry name" value="YjbJ_sf"/>
</dbReference>
<comment type="caution">
    <text evidence="4">The sequence shown here is derived from an EMBL/GenBank/DDBJ whole genome shotgun (WGS) entry which is preliminary data.</text>
</comment>
<dbReference type="Gene3D" id="1.10.1470.10">
    <property type="entry name" value="YjbJ"/>
    <property type="match status" value="1"/>
</dbReference>
<organism evidence="4 5">
    <name type="scientific">Solirubrobacter ginsenosidimutans</name>
    <dbReference type="NCBI Taxonomy" id="490573"/>
    <lineage>
        <taxon>Bacteria</taxon>
        <taxon>Bacillati</taxon>
        <taxon>Actinomycetota</taxon>
        <taxon>Thermoleophilia</taxon>
        <taxon>Solirubrobacterales</taxon>
        <taxon>Solirubrobacteraceae</taxon>
        <taxon>Solirubrobacter</taxon>
    </lineage>
</organism>
<name>A0A9X3MRZ6_9ACTN</name>
<reference evidence="4" key="1">
    <citation type="submission" date="2022-10" db="EMBL/GenBank/DDBJ databases">
        <title>The WGS of Solirubrobacter ginsenosidimutans DSM 21036.</title>
        <authorList>
            <person name="Jiang Z."/>
        </authorList>
    </citation>
    <scope>NUCLEOTIDE SEQUENCE</scope>
    <source>
        <strain evidence="4">DSM 21036</strain>
    </source>
</reference>
<evidence type="ECO:0000313" key="5">
    <source>
        <dbReference type="Proteomes" id="UP001149140"/>
    </source>
</evidence>
<protein>
    <submittedName>
        <fullName evidence="4">CsbD family protein</fullName>
    </submittedName>
</protein>
<dbReference type="RefSeq" id="WP_270040786.1">
    <property type="nucleotide sequence ID" value="NZ_JAPDOD010000013.1"/>
</dbReference>
<sequence length="57" mass="6076">MGDGTADELKGRTKEAAGDLTGDKDLKREGKVDRATGTVKDKVGDASDKLKDAIRRD</sequence>
<accession>A0A9X3MRZ6</accession>
<feature type="compositionally biased region" description="Basic and acidic residues" evidence="2">
    <location>
        <begin position="7"/>
        <end position="33"/>
    </location>
</feature>
<evidence type="ECO:0000259" key="3">
    <source>
        <dbReference type="Pfam" id="PF05532"/>
    </source>
</evidence>
<evidence type="ECO:0000256" key="2">
    <source>
        <dbReference type="SAM" id="MobiDB-lite"/>
    </source>
</evidence>